<keyword evidence="2" id="KW-1185">Reference proteome</keyword>
<name>A0A8X6JI10_9ARAC</name>
<dbReference type="Proteomes" id="UP000886998">
    <property type="component" value="Unassembled WGS sequence"/>
</dbReference>
<dbReference type="GO" id="GO:0003964">
    <property type="term" value="F:RNA-directed DNA polymerase activity"/>
    <property type="evidence" value="ECO:0007669"/>
    <property type="project" value="UniProtKB-KW"/>
</dbReference>
<accession>A0A8X6JI10</accession>
<comment type="caution">
    <text evidence="1">The sequence shown here is derived from an EMBL/GenBank/DDBJ whole genome shotgun (WGS) entry which is preliminary data.</text>
</comment>
<organism evidence="1 2">
    <name type="scientific">Trichonephila inaurata madagascariensis</name>
    <dbReference type="NCBI Taxonomy" id="2747483"/>
    <lineage>
        <taxon>Eukaryota</taxon>
        <taxon>Metazoa</taxon>
        <taxon>Ecdysozoa</taxon>
        <taxon>Arthropoda</taxon>
        <taxon>Chelicerata</taxon>
        <taxon>Arachnida</taxon>
        <taxon>Araneae</taxon>
        <taxon>Araneomorphae</taxon>
        <taxon>Entelegynae</taxon>
        <taxon>Araneoidea</taxon>
        <taxon>Nephilidae</taxon>
        <taxon>Trichonephila</taxon>
        <taxon>Trichonephila inaurata</taxon>
    </lineage>
</organism>
<reference evidence="1" key="1">
    <citation type="submission" date="2020-08" db="EMBL/GenBank/DDBJ databases">
        <title>Multicomponent nature underlies the extraordinary mechanical properties of spider dragline silk.</title>
        <authorList>
            <person name="Kono N."/>
            <person name="Nakamura H."/>
            <person name="Mori M."/>
            <person name="Yoshida Y."/>
            <person name="Ohtoshi R."/>
            <person name="Malay A.D."/>
            <person name="Moran D.A.P."/>
            <person name="Tomita M."/>
            <person name="Numata K."/>
            <person name="Arakawa K."/>
        </authorList>
    </citation>
    <scope>NUCLEOTIDE SEQUENCE</scope>
</reference>
<dbReference type="EMBL" id="BMAV01024329">
    <property type="protein sequence ID" value="GFS32260.1"/>
    <property type="molecule type" value="Genomic_DNA"/>
</dbReference>
<evidence type="ECO:0000313" key="1">
    <source>
        <dbReference type="EMBL" id="GFS32260.1"/>
    </source>
</evidence>
<evidence type="ECO:0000313" key="2">
    <source>
        <dbReference type="Proteomes" id="UP000886998"/>
    </source>
</evidence>
<keyword evidence="1" id="KW-0548">Nucleotidyltransferase</keyword>
<gene>
    <name evidence="1" type="primary">X975_15193</name>
    <name evidence="1" type="ORF">TNIN_168821</name>
</gene>
<protein>
    <submittedName>
        <fullName evidence="1">Putative RNA-directed DNA polymerase from transposon X-element</fullName>
    </submittedName>
</protein>
<keyword evidence="1" id="KW-0808">Transferase</keyword>
<proteinExistence type="predicted"/>
<keyword evidence="1" id="KW-0695">RNA-directed DNA polymerase</keyword>
<sequence length="92" mass="10536">MDINILKAKRKSLRAAFSMCGNGISNRIEIETLGKNEVSALYKQLQDKSSRLETTQEEKSDFLLKSDGLKEIYQEDFSKAEEILPNFFTVRS</sequence>
<dbReference type="AlphaFoldDB" id="A0A8X6JI10"/>